<keyword evidence="8" id="KW-1185">Reference proteome</keyword>
<keyword evidence="5 7" id="KW-0269">Exonuclease</keyword>
<dbReference type="PANTHER" id="PTHR30337:SF0">
    <property type="entry name" value="NUCLEASE SBCCD SUBUNIT D"/>
    <property type="match status" value="1"/>
</dbReference>
<comment type="similarity">
    <text evidence="1">Belongs to the SbcD family.</text>
</comment>
<accession>A0A931DW62</accession>
<evidence type="ECO:0000256" key="3">
    <source>
        <dbReference type="ARBA" id="ARBA00022722"/>
    </source>
</evidence>
<dbReference type="AlphaFoldDB" id="A0A931DW62"/>
<dbReference type="EMBL" id="JADOUE010000001">
    <property type="protein sequence ID" value="MBG6121337.1"/>
    <property type="molecule type" value="Genomic_DNA"/>
</dbReference>
<evidence type="ECO:0000313" key="8">
    <source>
        <dbReference type="Proteomes" id="UP000658613"/>
    </source>
</evidence>
<dbReference type="InterPro" id="IPR041796">
    <property type="entry name" value="Mre11_N"/>
</dbReference>
<dbReference type="CDD" id="cd00840">
    <property type="entry name" value="MPP_Mre11_N"/>
    <property type="match status" value="1"/>
</dbReference>
<dbReference type="Pfam" id="PF00149">
    <property type="entry name" value="Metallophos"/>
    <property type="match status" value="1"/>
</dbReference>
<dbReference type="InterPro" id="IPR050535">
    <property type="entry name" value="DNA_Repair-Maintenance_Comp"/>
</dbReference>
<dbReference type="PANTHER" id="PTHR30337">
    <property type="entry name" value="COMPONENT OF ATP-DEPENDENT DSDNA EXONUCLEASE"/>
    <property type="match status" value="1"/>
</dbReference>
<keyword evidence="3" id="KW-0540">Nuclease</keyword>
<name>A0A931DW62_9CORY</name>
<evidence type="ECO:0000256" key="1">
    <source>
        <dbReference type="ARBA" id="ARBA00010555"/>
    </source>
</evidence>
<dbReference type="PIRSF" id="PIRSF033093">
    <property type="entry name" value="UCP_ML1119"/>
    <property type="match status" value="1"/>
</dbReference>
<protein>
    <recommendedName>
        <fullName evidence="2">Nuclease SbcCD subunit D</fullName>
    </recommendedName>
</protein>
<feature type="domain" description="Calcineurin-like phosphoesterase" evidence="6">
    <location>
        <begin position="8"/>
        <end position="200"/>
    </location>
</feature>
<keyword evidence="4" id="KW-0378">Hydrolase</keyword>
<evidence type="ECO:0000313" key="7">
    <source>
        <dbReference type="EMBL" id="MBG6121337.1"/>
    </source>
</evidence>
<evidence type="ECO:0000256" key="5">
    <source>
        <dbReference type="ARBA" id="ARBA00022839"/>
    </source>
</evidence>
<dbReference type="Gene3D" id="3.60.21.10">
    <property type="match status" value="1"/>
</dbReference>
<dbReference type="Proteomes" id="UP000658613">
    <property type="component" value="Unassembled WGS sequence"/>
</dbReference>
<reference evidence="7" key="1">
    <citation type="submission" date="2020-11" db="EMBL/GenBank/DDBJ databases">
        <title>Sequencing the genomes of 1000 actinobacteria strains.</title>
        <authorList>
            <person name="Klenk H.-P."/>
        </authorList>
    </citation>
    <scope>NUCLEOTIDE SEQUENCE</scope>
    <source>
        <strain evidence="7">DSM 45632</strain>
    </source>
</reference>
<gene>
    <name evidence="7" type="ORF">IW254_000306</name>
</gene>
<evidence type="ECO:0000259" key="6">
    <source>
        <dbReference type="Pfam" id="PF00149"/>
    </source>
</evidence>
<evidence type="ECO:0000256" key="4">
    <source>
        <dbReference type="ARBA" id="ARBA00022801"/>
    </source>
</evidence>
<dbReference type="SUPFAM" id="SSF56300">
    <property type="entry name" value="Metallo-dependent phosphatases"/>
    <property type="match status" value="1"/>
</dbReference>
<dbReference type="InterPro" id="IPR029052">
    <property type="entry name" value="Metallo-depent_PP-like"/>
</dbReference>
<dbReference type="GO" id="GO:0004527">
    <property type="term" value="F:exonuclease activity"/>
    <property type="evidence" value="ECO:0007669"/>
    <property type="project" value="UniProtKB-KW"/>
</dbReference>
<dbReference type="RefSeq" id="WP_196823914.1">
    <property type="nucleotide sequence ID" value="NZ_CP046980.1"/>
</dbReference>
<comment type="caution">
    <text evidence="7">The sequence shown here is derived from an EMBL/GenBank/DDBJ whole genome shotgun (WGS) entry which is preliminary data.</text>
</comment>
<evidence type="ECO:0000256" key="2">
    <source>
        <dbReference type="ARBA" id="ARBA00013365"/>
    </source>
</evidence>
<sequence>MTDRSVTFIHSSDFQLGMRRWFLDGDAQARFDDSRLRAVAKLGELACSHNAEFIVVAGDVFDDNALSERTMGRALDAMDALPVPVYLLPGNHDPLVPGAALERADERENISVLRDTTPVEHRPGVEIVGAPLLARYSTCDLAAQAIAELAPTEAIRILVAHGQCFSRSSEPKPDLIDLPGLEEALKRGTIDYVAMGDTHSAGPIGPGGKVWFSGSPEVTDFHDRREEVEGNETNSGNALVVTITKPTVTTADVTVEEQRTGEWVFDALHWDVADADDVDRVLADLDAYPAKDRTVVKYSMTGTLGLEATGALEEGLAAREDIFGALYERESKMDLHIEPGDDELLNLPLSGYARDAMAELVAAAASAQRDTGSGAGAADMTARDAVNLLFRLSKEGK</sequence>
<dbReference type="InterPro" id="IPR004843">
    <property type="entry name" value="Calcineurin-like_PHP"/>
</dbReference>
<organism evidence="7 8">
    <name type="scientific">Corynebacterium aquatimens</name>
    <dbReference type="NCBI Taxonomy" id="1190508"/>
    <lineage>
        <taxon>Bacteria</taxon>
        <taxon>Bacillati</taxon>
        <taxon>Actinomycetota</taxon>
        <taxon>Actinomycetes</taxon>
        <taxon>Mycobacteriales</taxon>
        <taxon>Corynebacteriaceae</taxon>
        <taxon>Corynebacterium</taxon>
    </lineage>
</organism>
<proteinExistence type="inferred from homology"/>
<dbReference type="InterPro" id="IPR014577">
    <property type="entry name" value="UCP033093_metalloPase"/>
</dbReference>